<dbReference type="Pfam" id="PF00728">
    <property type="entry name" value="Glyco_hydro_20"/>
    <property type="match status" value="1"/>
</dbReference>
<feature type="active site" description="Proton donor" evidence="8">
    <location>
        <position position="437"/>
    </location>
</feature>
<evidence type="ECO:0000259" key="11">
    <source>
        <dbReference type="Pfam" id="PF14845"/>
    </source>
</evidence>
<evidence type="ECO:0000256" key="4">
    <source>
        <dbReference type="ARBA" id="ARBA00022801"/>
    </source>
</evidence>
<keyword evidence="4 7" id="KW-0378">Hydrolase</keyword>
<evidence type="ECO:0000313" key="12">
    <source>
        <dbReference type="EMBL" id="JAI57503.1"/>
    </source>
</evidence>
<reference evidence="12" key="1">
    <citation type="submission" date="2015-09" db="EMBL/GenBank/DDBJ databases">
        <title>Scylla olivacea transcriptome.</title>
        <authorList>
            <person name="Ikhwanuddin M."/>
        </authorList>
    </citation>
    <scope>NUCLEOTIDE SEQUENCE</scope>
</reference>
<dbReference type="SUPFAM" id="SSF51445">
    <property type="entry name" value="(Trans)glycosidases"/>
    <property type="match status" value="1"/>
</dbReference>
<dbReference type="Gene3D" id="3.20.20.80">
    <property type="entry name" value="Glycosidases"/>
    <property type="match status" value="1"/>
</dbReference>
<dbReference type="InterPro" id="IPR029019">
    <property type="entry name" value="HEX_eukaryotic_N"/>
</dbReference>
<dbReference type="PANTHER" id="PTHR22600">
    <property type="entry name" value="BETA-HEXOSAMINIDASE"/>
    <property type="match status" value="1"/>
</dbReference>
<dbReference type="AlphaFoldDB" id="A0A0P4W9U5"/>
<dbReference type="GO" id="GO:0030203">
    <property type="term" value="P:glycosaminoglycan metabolic process"/>
    <property type="evidence" value="ECO:0007669"/>
    <property type="project" value="TreeGrafter"/>
</dbReference>
<proteinExistence type="inferred from homology"/>
<dbReference type="PANTHER" id="PTHR22600:SF26">
    <property type="entry name" value="BETA-N-ACETYLHEXOSAMINIDASE"/>
    <property type="match status" value="1"/>
</dbReference>
<evidence type="ECO:0000256" key="7">
    <source>
        <dbReference type="PIRNR" id="PIRNR001093"/>
    </source>
</evidence>
<protein>
    <recommendedName>
        <fullName evidence="7">Beta-hexosaminidase</fullName>
        <ecNumber evidence="7">3.2.1.52</ecNumber>
    </recommendedName>
</protein>
<dbReference type="InterPro" id="IPR025705">
    <property type="entry name" value="Beta_hexosaminidase_sua/sub"/>
</dbReference>
<organism evidence="12">
    <name type="scientific">Scylla olivacea</name>
    <name type="common">Orange mud crab</name>
    <name type="synonym">Cancer olivacea</name>
    <dbReference type="NCBI Taxonomy" id="85551"/>
    <lineage>
        <taxon>Eukaryota</taxon>
        <taxon>Metazoa</taxon>
        <taxon>Ecdysozoa</taxon>
        <taxon>Arthropoda</taxon>
        <taxon>Crustacea</taxon>
        <taxon>Multicrustacea</taxon>
        <taxon>Malacostraca</taxon>
        <taxon>Eumalacostraca</taxon>
        <taxon>Eucarida</taxon>
        <taxon>Decapoda</taxon>
        <taxon>Pleocyemata</taxon>
        <taxon>Brachyura</taxon>
        <taxon>Eubrachyura</taxon>
        <taxon>Portunoidea</taxon>
        <taxon>Portunidae</taxon>
        <taxon>Portuninae</taxon>
        <taxon>Scylla</taxon>
    </lineage>
</organism>
<evidence type="ECO:0000256" key="2">
    <source>
        <dbReference type="ARBA" id="ARBA00006285"/>
    </source>
</evidence>
<dbReference type="Pfam" id="PF14845">
    <property type="entry name" value="Glycohydro_20b2"/>
    <property type="match status" value="1"/>
</dbReference>
<dbReference type="SUPFAM" id="SSF55545">
    <property type="entry name" value="beta-N-acetylhexosaminidase-like domain"/>
    <property type="match status" value="1"/>
</dbReference>
<accession>A0A0P4W9U5</accession>
<keyword evidence="6 7" id="KW-0326">Glycosidase</keyword>
<dbReference type="Gene3D" id="3.30.379.10">
    <property type="entry name" value="Chitobiase/beta-hexosaminidase domain 2-like"/>
    <property type="match status" value="1"/>
</dbReference>
<dbReference type="EMBL" id="GDRN01106922">
    <property type="protein sequence ID" value="JAI57503.1"/>
    <property type="molecule type" value="Transcribed_RNA"/>
</dbReference>
<evidence type="ECO:0000259" key="10">
    <source>
        <dbReference type="Pfam" id="PF00728"/>
    </source>
</evidence>
<dbReference type="InterPro" id="IPR029018">
    <property type="entry name" value="Hex-like_dom2"/>
</dbReference>
<dbReference type="PIRSF" id="PIRSF001093">
    <property type="entry name" value="B-hxosamndse_ab_euk"/>
    <property type="match status" value="1"/>
</dbReference>
<keyword evidence="5" id="KW-0325">Glycoprotein</keyword>
<dbReference type="PRINTS" id="PR00738">
    <property type="entry name" value="GLHYDRLASE20"/>
</dbReference>
<evidence type="ECO:0000256" key="6">
    <source>
        <dbReference type="ARBA" id="ARBA00023295"/>
    </source>
</evidence>
<evidence type="ECO:0000256" key="5">
    <source>
        <dbReference type="ARBA" id="ARBA00023180"/>
    </source>
</evidence>
<feature type="domain" description="Glycoside hydrolase family 20 catalytic" evidence="10">
    <location>
        <begin position="272"/>
        <end position="626"/>
    </location>
</feature>
<sequence length="669" mass="74258">MHTRGQRTLYTRLYRSVAKVFTAQHSFFLVCSLARVIRRNATPMRFLAVITAVVVVLVVVNLASHHAHATATTANFFKMPAPWGWRCEDGRCVKHAAAGGSDLVPLNQCKLTCGGVGVLWPLPASASVGRRVSLFLPHNAALRPTCPAQVCPLLQEAFVLFRDALQRYHPDYTSGEAPWAGPWDAATEAHALVVAVTVEGAQAHLTLDTDESYSLSVNTSADGAVTTATIVAPTFFGARHALETLAQLVDYHETRDALMVVQTAAVTDAPAFAYRGLLVDTSRNFVTVAALRRTVDAMAASKLNTLHWHITDSHSFPLVLHSLPNMAYYGAYSARQVYTPAQVRDLVQYARVRGVRVLPELDAPAHVGNGWQWAEKEGLGRLAVCVNQEPWQELCVEPPCGQLNLANPAIYDIIGQIYEEMLDIFAPVDIFHYGGDEVNLNCWNSTQEINSWMTANGHGVDEEAYYKQWAVFQEKALQLLQKAAKGRKVEGVLWTSELTKPGRLNLSHNSSQYIIQIWSTQDDPVIGEMLAMGHRLIFSNHDAWYLDCGVGAWVGDGNNWCSPYKGWQTVYDNSPHAIVTSLTGSPNKELILGGEAALWTEQADTNTMDAKVWPRAAALAERLWSNPSTSWQEAETRFIHHRQRLVQRGVQAERIQPQWCHQNEELCYL</sequence>
<comment type="similarity">
    <text evidence="2 7">Belongs to the glycosyl hydrolase 20 family.</text>
</comment>
<evidence type="ECO:0000256" key="3">
    <source>
        <dbReference type="ARBA" id="ARBA00022729"/>
    </source>
</evidence>
<dbReference type="CDD" id="cd06562">
    <property type="entry name" value="GH20_HexA_HexB-like"/>
    <property type="match status" value="1"/>
</dbReference>
<keyword evidence="3" id="KW-0732">Signal</keyword>
<dbReference type="FunFam" id="3.20.20.80:FF:000063">
    <property type="entry name" value="Beta-hexosaminidase"/>
    <property type="match status" value="1"/>
</dbReference>
<evidence type="ECO:0000256" key="9">
    <source>
        <dbReference type="SAM" id="Phobius"/>
    </source>
</evidence>
<dbReference type="GO" id="GO:0005886">
    <property type="term" value="C:plasma membrane"/>
    <property type="evidence" value="ECO:0007669"/>
    <property type="project" value="TreeGrafter"/>
</dbReference>
<feature type="domain" description="Beta-hexosaminidase eukaryotic type N-terminal" evidence="11">
    <location>
        <begin position="119"/>
        <end position="248"/>
    </location>
</feature>
<comment type="catalytic activity">
    <reaction evidence="1 7">
        <text>Hydrolysis of terminal non-reducing N-acetyl-D-hexosamine residues in N-acetyl-beta-D-hexosaminides.</text>
        <dbReference type="EC" id="3.2.1.52"/>
    </reaction>
</comment>
<evidence type="ECO:0000256" key="8">
    <source>
        <dbReference type="PIRSR" id="PIRSR001093-1"/>
    </source>
</evidence>
<dbReference type="GO" id="GO:0005975">
    <property type="term" value="P:carbohydrate metabolic process"/>
    <property type="evidence" value="ECO:0007669"/>
    <property type="project" value="InterPro"/>
</dbReference>
<dbReference type="InterPro" id="IPR015883">
    <property type="entry name" value="Glyco_hydro_20_cat"/>
</dbReference>
<dbReference type="GO" id="GO:0016231">
    <property type="term" value="F:beta-N-acetylglucosaminidase activity"/>
    <property type="evidence" value="ECO:0007669"/>
    <property type="project" value="TreeGrafter"/>
</dbReference>
<dbReference type="EC" id="3.2.1.52" evidence="7"/>
<evidence type="ECO:0000256" key="1">
    <source>
        <dbReference type="ARBA" id="ARBA00001231"/>
    </source>
</evidence>
<feature type="transmembrane region" description="Helical" evidence="9">
    <location>
        <begin position="44"/>
        <end position="63"/>
    </location>
</feature>
<keyword evidence="9" id="KW-0812">Transmembrane</keyword>
<keyword evidence="9" id="KW-0472">Membrane</keyword>
<name>A0A0P4W9U5_SCYOL</name>
<dbReference type="InterPro" id="IPR017853">
    <property type="entry name" value="GH"/>
</dbReference>
<keyword evidence="9" id="KW-1133">Transmembrane helix</keyword>